<comment type="caution">
    <text evidence="5">The sequence shown here is derived from an EMBL/GenBank/DDBJ whole genome shotgun (WGS) entry which is preliminary data.</text>
</comment>
<proteinExistence type="predicted"/>
<evidence type="ECO:0000313" key="6">
    <source>
        <dbReference type="Proteomes" id="UP000634529"/>
    </source>
</evidence>
<dbReference type="SUPFAM" id="SSF46785">
    <property type="entry name" value="Winged helix' DNA-binding domain"/>
    <property type="match status" value="1"/>
</dbReference>
<evidence type="ECO:0000259" key="4">
    <source>
        <dbReference type="PROSITE" id="PS50987"/>
    </source>
</evidence>
<dbReference type="PROSITE" id="PS50987">
    <property type="entry name" value="HTH_ARSR_2"/>
    <property type="match status" value="1"/>
</dbReference>
<protein>
    <submittedName>
        <fullName evidence="5">Winged helix-turn-helix transcriptional regulator</fullName>
    </submittedName>
</protein>
<dbReference type="EMBL" id="JACYTN010000006">
    <property type="protein sequence ID" value="MBD8498765.1"/>
    <property type="molecule type" value="Genomic_DNA"/>
</dbReference>
<dbReference type="Proteomes" id="UP000634529">
    <property type="component" value="Unassembled WGS sequence"/>
</dbReference>
<dbReference type="InterPro" id="IPR011991">
    <property type="entry name" value="ArsR-like_HTH"/>
</dbReference>
<dbReference type="Gene3D" id="1.10.10.10">
    <property type="entry name" value="Winged helix-like DNA-binding domain superfamily/Winged helix DNA-binding domain"/>
    <property type="match status" value="1"/>
</dbReference>
<dbReference type="InterPro" id="IPR051081">
    <property type="entry name" value="HTH_MetalResp_TranReg"/>
</dbReference>
<dbReference type="PANTHER" id="PTHR33154:SF33">
    <property type="entry name" value="TRANSCRIPTIONAL REPRESSOR SDPR"/>
    <property type="match status" value="1"/>
</dbReference>
<dbReference type="InterPro" id="IPR036388">
    <property type="entry name" value="WH-like_DNA-bd_sf"/>
</dbReference>
<gene>
    <name evidence="5" type="ORF">IFO66_10685</name>
</gene>
<dbReference type="InterPro" id="IPR036390">
    <property type="entry name" value="WH_DNA-bd_sf"/>
</dbReference>
<dbReference type="SMART" id="SM00418">
    <property type="entry name" value="HTH_ARSR"/>
    <property type="match status" value="1"/>
</dbReference>
<dbReference type="RefSeq" id="WP_192025133.1">
    <property type="nucleotide sequence ID" value="NZ_JACYTN010000006.1"/>
</dbReference>
<reference evidence="5 6" key="1">
    <citation type="submission" date="2020-09" db="EMBL/GenBank/DDBJ databases">
        <title>Paenibacillus sp. CAU 1523 isolated from sand of Haeundae Beach.</title>
        <authorList>
            <person name="Kim W."/>
        </authorList>
    </citation>
    <scope>NUCLEOTIDE SEQUENCE [LARGE SCALE GENOMIC DNA]</scope>
    <source>
        <strain evidence="5 6">CAU 1523</strain>
    </source>
</reference>
<accession>A0ABR9AXC6</accession>
<keyword evidence="2" id="KW-0238">DNA-binding</keyword>
<dbReference type="CDD" id="cd00090">
    <property type="entry name" value="HTH_ARSR"/>
    <property type="match status" value="1"/>
</dbReference>
<sequence length="104" mass="12190">MTDIYRAIADPIRRKILRMVSQQECTQSDIVASFSISQPAIKKHLAILLEEQLLLERRVGKFCYYRLNTPVFQHEYLQLQSELGLVLENKLAGLKHYLENLEEE</sequence>
<keyword evidence="6" id="KW-1185">Reference proteome</keyword>
<dbReference type="InterPro" id="IPR001845">
    <property type="entry name" value="HTH_ArsR_DNA-bd_dom"/>
</dbReference>
<name>A0ABR9AXC6_9BACL</name>
<evidence type="ECO:0000256" key="2">
    <source>
        <dbReference type="ARBA" id="ARBA00023125"/>
    </source>
</evidence>
<feature type="domain" description="HTH arsR-type" evidence="4">
    <location>
        <begin position="1"/>
        <end position="90"/>
    </location>
</feature>
<evidence type="ECO:0000256" key="3">
    <source>
        <dbReference type="ARBA" id="ARBA00023163"/>
    </source>
</evidence>
<evidence type="ECO:0000313" key="5">
    <source>
        <dbReference type="EMBL" id="MBD8498765.1"/>
    </source>
</evidence>
<evidence type="ECO:0000256" key="1">
    <source>
        <dbReference type="ARBA" id="ARBA00023015"/>
    </source>
</evidence>
<dbReference type="Pfam" id="PF01022">
    <property type="entry name" value="HTH_5"/>
    <property type="match status" value="1"/>
</dbReference>
<keyword evidence="1" id="KW-0805">Transcription regulation</keyword>
<dbReference type="PRINTS" id="PR00778">
    <property type="entry name" value="HTHARSR"/>
</dbReference>
<dbReference type="PANTHER" id="PTHR33154">
    <property type="entry name" value="TRANSCRIPTIONAL REGULATOR, ARSR FAMILY"/>
    <property type="match status" value="1"/>
</dbReference>
<keyword evidence="3" id="KW-0804">Transcription</keyword>
<dbReference type="NCBIfam" id="NF033788">
    <property type="entry name" value="HTH_metalloreg"/>
    <property type="match status" value="1"/>
</dbReference>
<organism evidence="5 6">
    <name type="scientific">Paenibacillus arenosi</name>
    <dbReference type="NCBI Taxonomy" id="2774142"/>
    <lineage>
        <taxon>Bacteria</taxon>
        <taxon>Bacillati</taxon>
        <taxon>Bacillota</taxon>
        <taxon>Bacilli</taxon>
        <taxon>Bacillales</taxon>
        <taxon>Paenibacillaceae</taxon>
        <taxon>Paenibacillus</taxon>
    </lineage>
</organism>